<name>A0ABP8GPP6_9BACT</name>
<feature type="transmembrane region" description="Helical" evidence="1">
    <location>
        <begin position="90"/>
        <end position="113"/>
    </location>
</feature>
<protein>
    <submittedName>
        <fullName evidence="2">DUF3810 domain-containing protein</fullName>
    </submittedName>
</protein>
<dbReference type="InterPro" id="IPR024294">
    <property type="entry name" value="DUF3810"/>
</dbReference>
<dbReference type="Pfam" id="PF12725">
    <property type="entry name" value="DUF3810"/>
    <property type="match status" value="1"/>
</dbReference>
<keyword evidence="1" id="KW-1133">Transmembrane helix</keyword>
<evidence type="ECO:0000256" key="1">
    <source>
        <dbReference type="SAM" id="Phobius"/>
    </source>
</evidence>
<proteinExistence type="predicted"/>
<gene>
    <name evidence="2" type="ORF">GCM10023184_17870</name>
</gene>
<sequence length="363" mass="41784">MQKHPLRDPWLLLLVGLVLAFKIFAESPARVEQMYSNGIYPPFSRALRAVLSPLPFSLGDLLYFAAGALIAWGLFRLFRSAWRRQLRSRLGWPLLVRGLKGGLIVYLVFQAFWGLNYSREGIARQLDLLPARADTARLEALAELLQARLCTWGDRVDSLRRLRLEHNDSLFAGTIASYRNTESRFPFLRYRNPCLKPSLYSGVGHLFGFTGYYNPFSGEAQVNTAVPVFLRPFVACHEVAHQLGYGKENEANFVGFLAARHSTDPEFRYSAYYEMYLYTLRELAAADPLKAVALRRTAHPQVRKDYRAYLAYLHAHRNRMEPLVSRVYDQYLKMNQQAHGIETYDEVVLWLLAYMRKYGEAAI</sequence>
<evidence type="ECO:0000313" key="2">
    <source>
        <dbReference type="EMBL" id="GAA4328146.1"/>
    </source>
</evidence>
<dbReference type="RefSeq" id="WP_345255190.1">
    <property type="nucleotide sequence ID" value="NZ_BAABGY010000007.1"/>
</dbReference>
<keyword evidence="1" id="KW-0812">Transmembrane</keyword>
<keyword evidence="1" id="KW-0472">Membrane</keyword>
<keyword evidence="3" id="KW-1185">Reference proteome</keyword>
<feature type="transmembrane region" description="Helical" evidence="1">
    <location>
        <begin position="61"/>
        <end position="78"/>
    </location>
</feature>
<reference evidence="3" key="1">
    <citation type="journal article" date="2019" name="Int. J. Syst. Evol. Microbiol.">
        <title>The Global Catalogue of Microorganisms (GCM) 10K type strain sequencing project: providing services to taxonomists for standard genome sequencing and annotation.</title>
        <authorList>
            <consortium name="The Broad Institute Genomics Platform"/>
            <consortium name="The Broad Institute Genome Sequencing Center for Infectious Disease"/>
            <person name="Wu L."/>
            <person name="Ma J."/>
        </authorList>
    </citation>
    <scope>NUCLEOTIDE SEQUENCE [LARGE SCALE GENOMIC DNA]</scope>
    <source>
        <strain evidence="3">JCM 17919</strain>
    </source>
</reference>
<comment type="caution">
    <text evidence="2">The sequence shown here is derived from an EMBL/GenBank/DDBJ whole genome shotgun (WGS) entry which is preliminary data.</text>
</comment>
<accession>A0ABP8GPP6</accession>
<organism evidence="2 3">
    <name type="scientific">Flaviaesturariibacter amylovorans</name>
    <dbReference type="NCBI Taxonomy" id="1084520"/>
    <lineage>
        <taxon>Bacteria</taxon>
        <taxon>Pseudomonadati</taxon>
        <taxon>Bacteroidota</taxon>
        <taxon>Chitinophagia</taxon>
        <taxon>Chitinophagales</taxon>
        <taxon>Chitinophagaceae</taxon>
        <taxon>Flaviaestuariibacter</taxon>
    </lineage>
</organism>
<dbReference type="Proteomes" id="UP001501725">
    <property type="component" value="Unassembled WGS sequence"/>
</dbReference>
<evidence type="ECO:0000313" key="3">
    <source>
        <dbReference type="Proteomes" id="UP001501725"/>
    </source>
</evidence>
<dbReference type="EMBL" id="BAABGY010000007">
    <property type="protein sequence ID" value="GAA4328146.1"/>
    <property type="molecule type" value="Genomic_DNA"/>
</dbReference>